<keyword evidence="5" id="KW-1185">Reference proteome</keyword>
<keyword evidence="1" id="KW-0863">Zinc-finger</keyword>
<sequence>MSAATTMTMNGVFGPPPGQSPNNQAPKRSNSGREIVYIQQNRLLGSGQPVQDTFITHQQQMPISASVIPPDVADVFNSVLRRYSYRDLHHWLKLDRQAELGRQSMQFGQGEQVPSHMHRPSMASSARTSRTSSVFSMGQGYERNSFASSRTSYSMISENGEPDGMMSPNPLMGQAIGLDGNPMINRNSTASRSSTISNSKQAARQRENDLEVKKRYFCTACNKGFARKYDWKVHEQRYHEQQFQYPCPDCNQILYAETHFRSHHRDAHGCQQCTHAKEVTKEVDPRRRRTAWGCGFCGSLLEDWEKRCDHISQHYDEGMKRTEWEHSKVIVGLLRQEGIDAAWQNLLISRHGHHPNPPLCLKFSKDTTARSHGDNMQLQDLLELGAIDRSIDTIVQLAYDNGVRNGPQDIKLDTVKEEPDSGSSSISPPDQPQDSVMGSPSMENASLPSAASNQQFFVSSPMEFTSQSQPDLTQSPMLMENSQMQNLFSFQTNGFNDSMYSNANFMSSAPQMSSYPTEKALPPIPQENDVTMLQNQNANEPQAAQFDQWSMLTGSTFADDGTHLVIPTTFDPRNQF</sequence>
<dbReference type="EMBL" id="MU004232">
    <property type="protein sequence ID" value="KAF2672193.1"/>
    <property type="molecule type" value="Genomic_DNA"/>
</dbReference>
<feature type="compositionally biased region" description="Polar residues" evidence="2">
    <location>
        <begin position="436"/>
        <end position="450"/>
    </location>
</feature>
<accession>A0A6A6UL39</accession>
<keyword evidence="1" id="KW-0862">Zinc</keyword>
<dbReference type="AlphaFoldDB" id="A0A6A6UL39"/>
<dbReference type="SMART" id="SM00355">
    <property type="entry name" value="ZnF_C2H2"/>
    <property type="match status" value="3"/>
</dbReference>
<feature type="compositionally biased region" description="Basic and acidic residues" evidence="2">
    <location>
        <begin position="410"/>
        <end position="419"/>
    </location>
</feature>
<name>A0A6A6UL39_9PEZI</name>
<proteinExistence type="predicted"/>
<dbReference type="OrthoDB" id="654211at2759"/>
<feature type="compositionally biased region" description="Low complexity" evidence="2">
    <location>
        <begin position="421"/>
        <end position="435"/>
    </location>
</feature>
<dbReference type="GO" id="GO:0008270">
    <property type="term" value="F:zinc ion binding"/>
    <property type="evidence" value="ECO:0007669"/>
    <property type="project" value="UniProtKB-KW"/>
</dbReference>
<feature type="domain" description="C2H2-type" evidence="3">
    <location>
        <begin position="245"/>
        <end position="268"/>
    </location>
</feature>
<feature type="compositionally biased region" description="Polar residues" evidence="2">
    <location>
        <begin position="20"/>
        <end position="29"/>
    </location>
</feature>
<dbReference type="Proteomes" id="UP000799302">
    <property type="component" value="Unassembled WGS sequence"/>
</dbReference>
<feature type="domain" description="C2H2-type" evidence="3">
    <location>
        <begin position="216"/>
        <end position="244"/>
    </location>
</feature>
<feature type="region of interest" description="Disordered" evidence="2">
    <location>
        <begin position="110"/>
        <end position="129"/>
    </location>
</feature>
<dbReference type="SUPFAM" id="SSF57667">
    <property type="entry name" value="beta-beta-alpha zinc fingers"/>
    <property type="match status" value="1"/>
</dbReference>
<reference evidence="4" key="1">
    <citation type="journal article" date="2020" name="Stud. Mycol.">
        <title>101 Dothideomycetes genomes: a test case for predicting lifestyles and emergence of pathogens.</title>
        <authorList>
            <person name="Haridas S."/>
            <person name="Albert R."/>
            <person name="Binder M."/>
            <person name="Bloem J."/>
            <person name="Labutti K."/>
            <person name="Salamov A."/>
            <person name="Andreopoulos B."/>
            <person name="Baker S."/>
            <person name="Barry K."/>
            <person name="Bills G."/>
            <person name="Bluhm B."/>
            <person name="Cannon C."/>
            <person name="Castanera R."/>
            <person name="Culley D."/>
            <person name="Daum C."/>
            <person name="Ezra D."/>
            <person name="Gonzalez J."/>
            <person name="Henrissat B."/>
            <person name="Kuo A."/>
            <person name="Liang C."/>
            <person name="Lipzen A."/>
            <person name="Lutzoni F."/>
            <person name="Magnuson J."/>
            <person name="Mondo S."/>
            <person name="Nolan M."/>
            <person name="Ohm R."/>
            <person name="Pangilinan J."/>
            <person name="Park H.-J."/>
            <person name="Ramirez L."/>
            <person name="Alfaro M."/>
            <person name="Sun H."/>
            <person name="Tritt A."/>
            <person name="Yoshinaga Y."/>
            <person name="Zwiers L.-H."/>
            <person name="Turgeon B."/>
            <person name="Goodwin S."/>
            <person name="Spatafora J."/>
            <person name="Crous P."/>
            <person name="Grigoriev I."/>
        </authorList>
    </citation>
    <scope>NUCLEOTIDE SEQUENCE</scope>
    <source>
        <strain evidence="4">CBS 115976</strain>
    </source>
</reference>
<keyword evidence="1" id="KW-0479">Metal-binding</keyword>
<feature type="region of interest" description="Disordered" evidence="2">
    <location>
        <begin position="405"/>
        <end position="450"/>
    </location>
</feature>
<dbReference type="PROSITE" id="PS00028">
    <property type="entry name" value="ZINC_FINGER_C2H2_1"/>
    <property type="match status" value="2"/>
</dbReference>
<feature type="region of interest" description="Disordered" evidence="2">
    <location>
        <begin position="1"/>
        <end position="30"/>
    </location>
</feature>
<evidence type="ECO:0000313" key="5">
    <source>
        <dbReference type="Proteomes" id="UP000799302"/>
    </source>
</evidence>
<organism evidence="4 5">
    <name type="scientific">Microthyrium microscopicum</name>
    <dbReference type="NCBI Taxonomy" id="703497"/>
    <lineage>
        <taxon>Eukaryota</taxon>
        <taxon>Fungi</taxon>
        <taxon>Dikarya</taxon>
        <taxon>Ascomycota</taxon>
        <taxon>Pezizomycotina</taxon>
        <taxon>Dothideomycetes</taxon>
        <taxon>Dothideomycetes incertae sedis</taxon>
        <taxon>Microthyriales</taxon>
        <taxon>Microthyriaceae</taxon>
        <taxon>Microthyrium</taxon>
    </lineage>
</organism>
<feature type="compositionally biased region" description="Low complexity" evidence="2">
    <location>
        <begin position="188"/>
        <end position="199"/>
    </location>
</feature>
<gene>
    <name evidence="4" type="ORF">BT63DRAFT_191086</name>
</gene>
<evidence type="ECO:0000256" key="1">
    <source>
        <dbReference type="PROSITE-ProRule" id="PRU00042"/>
    </source>
</evidence>
<dbReference type="InterPro" id="IPR013087">
    <property type="entry name" value="Znf_C2H2_type"/>
</dbReference>
<dbReference type="InterPro" id="IPR036236">
    <property type="entry name" value="Znf_C2H2_sf"/>
</dbReference>
<evidence type="ECO:0000313" key="4">
    <source>
        <dbReference type="EMBL" id="KAF2672193.1"/>
    </source>
</evidence>
<evidence type="ECO:0000259" key="3">
    <source>
        <dbReference type="PROSITE" id="PS50157"/>
    </source>
</evidence>
<dbReference type="PROSITE" id="PS50157">
    <property type="entry name" value="ZINC_FINGER_C2H2_2"/>
    <property type="match status" value="2"/>
</dbReference>
<protein>
    <recommendedName>
        <fullName evidence="3">C2H2-type domain-containing protein</fullName>
    </recommendedName>
</protein>
<evidence type="ECO:0000256" key="2">
    <source>
        <dbReference type="SAM" id="MobiDB-lite"/>
    </source>
</evidence>
<dbReference type="Gene3D" id="3.30.160.60">
    <property type="entry name" value="Classic Zinc Finger"/>
    <property type="match status" value="1"/>
</dbReference>
<feature type="region of interest" description="Disordered" evidence="2">
    <location>
        <begin position="188"/>
        <end position="207"/>
    </location>
</feature>